<dbReference type="InterPro" id="IPR003688">
    <property type="entry name" value="TraG/VirD4"/>
</dbReference>
<sequence>MSPQYVPPDLLDDLPRGRSAEHVGTPPHSYFESPKNLAATESLRFDPTNPHSKLFLGVVDGQVQEGERLPDGRPTRYVTGGIPIGIGDDRHHVLAGGSRGNKGRASIIPILLTLPASTSAFILDPKGELARFTAQYRADVLGQEVVVLDPFDVSGPGTRRFRGALNVIRQLQRSDRRTFVPNARLIADSLIVSGDFKDRHWDECGKQILAGLCGHVATFDRYEGVRDLVTVWHLAAELATRDPDDPQRYWLEKELLANDAAGGMIRNAAKAFYDRTGGEFSSVLSNLRKHLDFLGIECMRDCLTGDGIDPRNVKRKSVALYSAIPAMRQHDLSGWQRLIFQQIAAAHEEETQQYGAATVAILEEMHTLGHLSILESAAAQFAGFGLKLFCVLQDLGQLQSRYPKSWETFIGNAGCLQVFSLNDQTTQEYVSKRLGETPTITRSTNTPGFDQATQQAATGESWSLGVHRLLNAEEVGRFFAREDKKLRQLILRPGYRPAILQRAFYDQHELFRGRVHE</sequence>
<proteinExistence type="inferred from homology"/>
<dbReference type="SUPFAM" id="SSF52540">
    <property type="entry name" value="P-loop containing nucleoside triphosphate hydrolases"/>
    <property type="match status" value="1"/>
</dbReference>
<dbReference type="PANTHER" id="PTHR37937:SF1">
    <property type="entry name" value="CONJUGATIVE TRANSFER: DNA TRANSPORT"/>
    <property type="match status" value="1"/>
</dbReference>
<evidence type="ECO:0000313" key="8">
    <source>
        <dbReference type="EMBL" id="QDT57083.1"/>
    </source>
</evidence>
<dbReference type="OrthoDB" id="9766496at2"/>
<dbReference type="GO" id="GO:0005886">
    <property type="term" value="C:plasma membrane"/>
    <property type="evidence" value="ECO:0007669"/>
    <property type="project" value="UniProtKB-SubCell"/>
</dbReference>
<evidence type="ECO:0000313" key="9">
    <source>
        <dbReference type="Proteomes" id="UP000315700"/>
    </source>
</evidence>
<comment type="subcellular location">
    <subcellularLocation>
        <location evidence="1">Cell membrane</location>
        <topology evidence="1">Multi-pass membrane protein</topology>
    </subcellularLocation>
</comment>
<dbReference type="InParanoid" id="A0A517SLU1"/>
<organism evidence="8 9">
    <name type="scientific">Caulifigura coniformis</name>
    <dbReference type="NCBI Taxonomy" id="2527983"/>
    <lineage>
        <taxon>Bacteria</taxon>
        <taxon>Pseudomonadati</taxon>
        <taxon>Planctomycetota</taxon>
        <taxon>Planctomycetia</taxon>
        <taxon>Planctomycetales</taxon>
        <taxon>Planctomycetaceae</taxon>
        <taxon>Caulifigura</taxon>
    </lineage>
</organism>
<evidence type="ECO:0000256" key="5">
    <source>
        <dbReference type="ARBA" id="ARBA00022989"/>
    </source>
</evidence>
<dbReference type="Pfam" id="PF02534">
    <property type="entry name" value="T4SS-DNA_transf"/>
    <property type="match status" value="1"/>
</dbReference>
<dbReference type="Proteomes" id="UP000315700">
    <property type="component" value="Chromosome"/>
</dbReference>
<dbReference type="Gene3D" id="3.40.50.300">
    <property type="entry name" value="P-loop containing nucleotide triphosphate hydrolases"/>
    <property type="match status" value="1"/>
</dbReference>
<keyword evidence="4" id="KW-0812">Transmembrane</keyword>
<protein>
    <submittedName>
        <fullName evidence="8">Conjugal transfer protein TraG</fullName>
    </submittedName>
</protein>
<keyword evidence="5" id="KW-1133">Transmembrane helix</keyword>
<reference evidence="8 9" key="1">
    <citation type="submission" date="2019-02" db="EMBL/GenBank/DDBJ databases">
        <title>Deep-cultivation of Planctomycetes and their phenomic and genomic characterization uncovers novel biology.</title>
        <authorList>
            <person name="Wiegand S."/>
            <person name="Jogler M."/>
            <person name="Boedeker C."/>
            <person name="Pinto D."/>
            <person name="Vollmers J."/>
            <person name="Rivas-Marin E."/>
            <person name="Kohn T."/>
            <person name="Peeters S.H."/>
            <person name="Heuer A."/>
            <person name="Rast P."/>
            <person name="Oberbeckmann S."/>
            <person name="Bunk B."/>
            <person name="Jeske O."/>
            <person name="Meyerdierks A."/>
            <person name="Storesund J.E."/>
            <person name="Kallscheuer N."/>
            <person name="Luecker S."/>
            <person name="Lage O.M."/>
            <person name="Pohl T."/>
            <person name="Merkel B.J."/>
            <person name="Hornburger P."/>
            <person name="Mueller R.-W."/>
            <person name="Bruemmer F."/>
            <person name="Labrenz M."/>
            <person name="Spormann A.M."/>
            <person name="Op den Camp H."/>
            <person name="Overmann J."/>
            <person name="Amann R."/>
            <person name="Jetten M.S.M."/>
            <person name="Mascher T."/>
            <person name="Medema M.H."/>
            <person name="Devos D.P."/>
            <person name="Kaster A.-K."/>
            <person name="Ovreas L."/>
            <person name="Rohde M."/>
            <person name="Galperin M.Y."/>
            <person name="Jogler C."/>
        </authorList>
    </citation>
    <scope>NUCLEOTIDE SEQUENCE [LARGE SCALE GENOMIC DNA]</scope>
    <source>
        <strain evidence="8 9">Pan44</strain>
    </source>
</reference>
<dbReference type="InterPro" id="IPR027417">
    <property type="entry name" value="P-loop_NTPase"/>
</dbReference>
<dbReference type="EMBL" id="CP036271">
    <property type="protein sequence ID" value="QDT57083.1"/>
    <property type="molecule type" value="Genomic_DNA"/>
</dbReference>
<evidence type="ECO:0000256" key="1">
    <source>
        <dbReference type="ARBA" id="ARBA00004651"/>
    </source>
</evidence>
<evidence type="ECO:0000256" key="2">
    <source>
        <dbReference type="ARBA" id="ARBA00008806"/>
    </source>
</evidence>
<dbReference type="KEGG" id="ccos:Pan44_51490"/>
<gene>
    <name evidence="8" type="primary">traG_3</name>
    <name evidence="8" type="ORF">Pan44_51490</name>
</gene>
<dbReference type="PANTHER" id="PTHR37937">
    <property type="entry name" value="CONJUGATIVE TRANSFER: DNA TRANSPORT"/>
    <property type="match status" value="1"/>
</dbReference>
<name>A0A517SLU1_9PLAN</name>
<dbReference type="RefSeq" id="WP_145034471.1">
    <property type="nucleotide sequence ID" value="NZ_CP036271.1"/>
</dbReference>
<accession>A0A517SLU1</accession>
<evidence type="ECO:0000256" key="4">
    <source>
        <dbReference type="ARBA" id="ARBA00022692"/>
    </source>
</evidence>
<keyword evidence="9" id="KW-1185">Reference proteome</keyword>
<keyword evidence="3" id="KW-1003">Cell membrane</keyword>
<evidence type="ECO:0000256" key="6">
    <source>
        <dbReference type="ARBA" id="ARBA00023136"/>
    </source>
</evidence>
<dbReference type="CDD" id="cd01127">
    <property type="entry name" value="TrwB_TraG_TraD_VirD4"/>
    <property type="match status" value="1"/>
</dbReference>
<dbReference type="AlphaFoldDB" id="A0A517SLU1"/>
<evidence type="ECO:0000256" key="3">
    <source>
        <dbReference type="ARBA" id="ARBA00022475"/>
    </source>
</evidence>
<keyword evidence="6" id="KW-0472">Membrane</keyword>
<comment type="similarity">
    <text evidence="2">Belongs to the VirD4/TraG family.</text>
</comment>
<evidence type="ECO:0000256" key="7">
    <source>
        <dbReference type="SAM" id="MobiDB-lite"/>
    </source>
</evidence>
<dbReference type="InterPro" id="IPR051539">
    <property type="entry name" value="T4SS-coupling_protein"/>
</dbReference>
<feature type="region of interest" description="Disordered" evidence="7">
    <location>
        <begin position="1"/>
        <end position="33"/>
    </location>
</feature>